<proteinExistence type="inferred from homology"/>
<evidence type="ECO:0000259" key="11">
    <source>
        <dbReference type="Pfam" id="PF10444"/>
    </source>
</evidence>
<keyword evidence="8" id="KW-0131">Cell cycle</keyword>
<evidence type="ECO:0000256" key="6">
    <source>
        <dbReference type="ARBA" id="ARBA00022776"/>
    </source>
</evidence>
<evidence type="ECO:0000256" key="9">
    <source>
        <dbReference type="ARBA" id="ARBA00023328"/>
    </source>
</evidence>
<feature type="compositionally biased region" description="Basic residues" evidence="10">
    <location>
        <begin position="85"/>
        <end position="97"/>
    </location>
</feature>
<evidence type="ECO:0000256" key="2">
    <source>
        <dbReference type="ARBA" id="ARBA00004584"/>
    </source>
</evidence>
<protein>
    <recommendedName>
        <fullName evidence="11">Borealin N-terminal domain-containing protein</fullName>
    </recommendedName>
</protein>
<dbReference type="Gene3D" id="6.10.250.1900">
    <property type="match status" value="1"/>
</dbReference>
<feature type="compositionally biased region" description="Polar residues" evidence="10">
    <location>
        <begin position="62"/>
        <end position="79"/>
    </location>
</feature>
<feature type="domain" description="Borealin N-terminal" evidence="11">
    <location>
        <begin position="130"/>
        <end position="185"/>
    </location>
</feature>
<dbReference type="GO" id="GO:0032133">
    <property type="term" value="C:chromosome passenger complex"/>
    <property type="evidence" value="ECO:0007669"/>
    <property type="project" value="TreeGrafter"/>
</dbReference>
<reference evidence="12 13" key="1">
    <citation type="submission" date="2018-03" db="EMBL/GenBank/DDBJ databases">
        <authorList>
            <person name="Guldener U."/>
        </authorList>
    </citation>
    <scope>NUCLEOTIDE SEQUENCE [LARGE SCALE GENOMIC DNA]</scope>
    <source>
        <strain evidence="12 13">NBRC100155</strain>
    </source>
</reference>
<feature type="compositionally biased region" description="Basic and acidic residues" evidence="10">
    <location>
        <begin position="207"/>
        <end position="218"/>
    </location>
</feature>
<keyword evidence="9" id="KW-0137">Centromere</keyword>
<dbReference type="InterPro" id="IPR018851">
    <property type="entry name" value="Borealin_N"/>
</dbReference>
<evidence type="ECO:0000256" key="7">
    <source>
        <dbReference type="ARBA" id="ARBA00023242"/>
    </source>
</evidence>
<dbReference type="AlphaFoldDB" id="A0A5C3DP65"/>
<dbReference type="GO" id="GO:0000070">
    <property type="term" value="P:mitotic sister chromatid segregation"/>
    <property type="evidence" value="ECO:0007669"/>
    <property type="project" value="TreeGrafter"/>
</dbReference>
<comment type="similarity">
    <text evidence="3">Belongs to the borealin family.</text>
</comment>
<accession>A0A5C3DP65</accession>
<feature type="compositionally biased region" description="Low complexity" evidence="10">
    <location>
        <begin position="9"/>
        <end position="25"/>
    </location>
</feature>
<evidence type="ECO:0000256" key="1">
    <source>
        <dbReference type="ARBA" id="ARBA00004123"/>
    </source>
</evidence>
<feature type="region of interest" description="Disordered" evidence="10">
    <location>
        <begin position="207"/>
        <end position="321"/>
    </location>
</feature>
<dbReference type="PANTHER" id="PTHR16040">
    <property type="entry name" value="AUSTRALIN, ISOFORM A-RELATED"/>
    <property type="match status" value="1"/>
</dbReference>
<dbReference type="GO" id="GO:0005634">
    <property type="term" value="C:nucleus"/>
    <property type="evidence" value="ECO:0007669"/>
    <property type="project" value="UniProtKB-SubCell"/>
</dbReference>
<gene>
    <name evidence="12" type="ORF">UTRI_00437_B</name>
</gene>
<evidence type="ECO:0000256" key="5">
    <source>
        <dbReference type="ARBA" id="ARBA00022618"/>
    </source>
</evidence>
<evidence type="ECO:0000256" key="3">
    <source>
        <dbReference type="ARBA" id="ARBA00009914"/>
    </source>
</evidence>
<feature type="compositionally biased region" description="Low complexity" evidence="10">
    <location>
        <begin position="270"/>
        <end position="282"/>
    </location>
</feature>
<organism evidence="12 13">
    <name type="scientific">Ustilago trichophora</name>
    <dbReference type="NCBI Taxonomy" id="86804"/>
    <lineage>
        <taxon>Eukaryota</taxon>
        <taxon>Fungi</taxon>
        <taxon>Dikarya</taxon>
        <taxon>Basidiomycota</taxon>
        <taxon>Ustilaginomycotina</taxon>
        <taxon>Ustilaginomycetes</taxon>
        <taxon>Ustilaginales</taxon>
        <taxon>Ustilaginaceae</taxon>
        <taxon>Ustilago</taxon>
    </lineage>
</organism>
<keyword evidence="5" id="KW-0132">Cell division</keyword>
<feature type="compositionally biased region" description="Low complexity" evidence="10">
    <location>
        <begin position="240"/>
        <end position="262"/>
    </location>
</feature>
<dbReference type="PANTHER" id="PTHR16040:SF7">
    <property type="entry name" value="AUSTRALIN, ISOFORM A-RELATED"/>
    <property type="match status" value="1"/>
</dbReference>
<keyword evidence="7" id="KW-0539">Nucleus</keyword>
<name>A0A5C3DP65_9BASI</name>
<feature type="region of interest" description="Disordered" evidence="10">
    <location>
        <begin position="1"/>
        <end position="129"/>
    </location>
</feature>
<dbReference type="EMBL" id="OOIN01000001">
    <property type="protein sequence ID" value="SPO20043.1"/>
    <property type="molecule type" value="Genomic_DNA"/>
</dbReference>
<dbReference type="Pfam" id="PF10444">
    <property type="entry name" value="Nbl1_Borealin_N"/>
    <property type="match status" value="1"/>
</dbReference>
<keyword evidence="6" id="KW-0498">Mitosis</keyword>
<dbReference type="InterPro" id="IPR018867">
    <property type="entry name" value="Cell_div_borealin"/>
</dbReference>
<dbReference type="GO" id="GO:0051301">
    <property type="term" value="P:cell division"/>
    <property type="evidence" value="ECO:0007669"/>
    <property type="project" value="UniProtKB-KW"/>
</dbReference>
<dbReference type="GO" id="GO:0000775">
    <property type="term" value="C:chromosome, centromeric region"/>
    <property type="evidence" value="ECO:0007669"/>
    <property type="project" value="UniProtKB-SubCell"/>
</dbReference>
<keyword evidence="4" id="KW-0158">Chromosome</keyword>
<evidence type="ECO:0000313" key="12">
    <source>
        <dbReference type="EMBL" id="SPO20043.1"/>
    </source>
</evidence>
<evidence type="ECO:0000256" key="4">
    <source>
        <dbReference type="ARBA" id="ARBA00022454"/>
    </source>
</evidence>
<dbReference type="OrthoDB" id="2392550at2759"/>
<feature type="compositionally biased region" description="Basic and acidic residues" evidence="10">
    <location>
        <begin position="225"/>
        <end position="238"/>
    </location>
</feature>
<evidence type="ECO:0000313" key="13">
    <source>
        <dbReference type="Proteomes" id="UP000324022"/>
    </source>
</evidence>
<feature type="compositionally biased region" description="Polar residues" evidence="10">
    <location>
        <begin position="98"/>
        <end position="121"/>
    </location>
</feature>
<dbReference type="Proteomes" id="UP000324022">
    <property type="component" value="Unassembled WGS sequence"/>
</dbReference>
<comment type="subcellular location">
    <subcellularLocation>
        <location evidence="2">Chromosome</location>
        <location evidence="2">Centromere</location>
    </subcellularLocation>
    <subcellularLocation>
        <location evidence="1">Nucleus</location>
    </subcellularLocation>
</comment>
<evidence type="ECO:0000256" key="8">
    <source>
        <dbReference type="ARBA" id="ARBA00023306"/>
    </source>
</evidence>
<keyword evidence="13" id="KW-1185">Reference proteome</keyword>
<evidence type="ECO:0000256" key="10">
    <source>
        <dbReference type="SAM" id="MobiDB-lite"/>
    </source>
</evidence>
<dbReference type="GO" id="GO:0051233">
    <property type="term" value="C:spindle midzone"/>
    <property type="evidence" value="ECO:0007669"/>
    <property type="project" value="TreeGrafter"/>
</dbReference>
<sequence>MPVKKATRSTRSTRTTKASSKTASSDWVLDENADSPVELPDGKKKSSKAAATSTKVLGERNAPNNHESSPMKDTSSSQPIDKKAASKKVTKSKRGKKNATQEVGGEQSSESRATTPVPSSPTKKRLPEEQVQAFLQNYDLESQARLSRLRASLEISVQSSITRMRLAVERIPRAVRELTLADFIDDYGADIHNFMGRAPVQHLEETQKEWDEIKERSPVKPKRSKKDEEASSKADRNSKAARTTNPTASASASTTRAVAAAASRKRSTRTTKASSRSTSVVPTSPPPSSSSSKPAPSLPTFQPDLPKEALQTPKPRMARPGEVIQWQSINGSPICGIIGEDGVVRPVTFA</sequence>